<proteinExistence type="predicted"/>
<reference evidence="2 3" key="1">
    <citation type="submission" date="2023-03" db="EMBL/GenBank/DDBJ databases">
        <title>Bacillus Genome Sequencing.</title>
        <authorList>
            <person name="Dunlap C."/>
        </authorList>
    </citation>
    <scope>NUCLEOTIDE SEQUENCE [LARGE SCALE GENOMIC DNA]</scope>
    <source>
        <strain evidence="2 3">BD-533</strain>
    </source>
</reference>
<comment type="caution">
    <text evidence="2">The sequence shown here is derived from an EMBL/GenBank/DDBJ whole genome shotgun (WGS) entry which is preliminary data.</text>
</comment>
<feature type="transmembrane region" description="Helical" evidence="1">
    <location>
        <begin position="6"/>
        <end position="25"/>
    </location>
</feature>
<evidence type="ECO:0000256" key="1">
    <source>
        <dbReference type="SAM" id="Phobius"/>
    </source>
</evidence>
<evidence type="ECO:0000313" key="3">
    <source>
        <dbReference type="Proteomes" id="UP001338137"/>
    </source>
</evidence>
<evidence type="ECO:0000313" key="2">
    <source>
        <dbReference type="EMBL" id="MEC0229425.1"/>
    </source>
</evidence>
<name>A0ABU6G632_9BACL</name>
<gene>
    <name evidence="2" type="ORF">P4I72_20060</name>
</gene>
<dbReference type="EMBL" id="JARLKY010000051">
    <property type="protein sequence ID" value="MEC0229425.1"/>
    <property type="molecule type" value="Genomic_DNA"/>
</dbReference>
<keyword evidence="1" id="KW-0472">Membrane</keyword>
<keyword evidence="1" id="KW-1133">Transmembrane helix</keyword>
<dbReference type="Proteomes" id="UP001338137">
    <property type="component" value="Unassembled WGS sequence"/>
</dbReference>
<feature type="transmembrane region" description="Helical" evidence="1">
    <location>
        <begin position="37"/>
        <end position="55"/>
    </location>
</feature>
<keyword evidence="3" id="KW-1185">Reference proteome</keyword>
<protein>
    <submittedName>
        <fullName evidence="2">Uncharacterized protein</fullName>
    </submittedName>
</protein>
<dbReference type="RefSeq" id="WP_173225658.1">
    <property type="nucleotide sequence ID" value="NZ_JABMKZ010000033.1"/>
</dbReference>
<accession>A0ABU6G632</accession>
<organism evidence="2 3">
    <name type="scientific">Paenibacillus alba</name>
    <dbReference type="NCBI Taxonomy" id="1197127"/>
    <lineage>
        <taxon>Bacteria</taxon>
        <taxon>Bacillati</taxon>
        <taxon>Bacillota</taxon>
        <taxon>Bacilli</taxon>
        <taxon>Bacillales</taxon>
        <taxon>Paenibacillaceae</taxon>
        <taxon>Paenibacillus</taxon>
    </lineage>
</organism>
<keyword evidence="1" id="KW-0812">Transmembrane</keyword>
<feature type="transmembrane region" description="Helical" evidence="1">
    <location>
        <begin position="86"/>
        <end position="106"/>
    </location>
</feature>
<sequence>MVIWKGWGILAVFMAMAGFVIGMMIESAIYGSSKGILHGWPYTLTLIAAAVGIWFSGKALNKSAGRVLVDPQTNQQFKMGTPHTLFFIPMQYTSFVLGLIAILMLFSK</sequence>